<dbReference type="InterPro" id="IPR016152">
    <property type="entry name" value="PTrfase/Anion_transptr"/>
</dbReference>
<dbReference type="Pfam" id="PF00874">
    <property type="entry name" value="PRD"/>
    <property type="match status" value="2"/>
</dbReference>
<sequence>MIKDIEYRILQMLVETGDFLTIKQISNKVNISERTARYAIDNINYILKRNNMPIIKKKYGEGIKIDLTKNQIDLLATKESIYRNYLGFENKYRLILYLLKSHYSRTLQEISNFLGVSRSTTSKYLDEIEEYLREKGVQLVRRRNKGIYIVGRELQKRRIIYDIILHSYDYSRIHGLLQPETIYDLMIWNYFYGIDIKHIWELLIETLKAINISVSDMAFYNIIINTCIMIKRIQQDFIADIEYEKMDYISETFEYDEAKNYCNELSKRYNIIIPKTEIIWISMHFLGANPIKFLEDDIFSNIKERHKLVNSIEKMVSQFEKEVDTALENKDEIINGLFVHLMPAINRAKYSIKIKNSYKEDIKNSYNEFYTITANLVRIINNEFNVELGSDEISYVCLHFVAAIEKMNKSYATKKRIIVVCSTGVGTSKLLANKLRNSYDDIEIIDILSYNQFISRNTFDIDYVISTVALKEANVPVIVVNPLINDEDKKQLSKIFSPKVKEKVINVESIINVVEKHCIIKDLTALKKDLKKNIIGEIQDEMLHIRDLLVCEAIVTNVEVADAKEAIKISGNALKQLGYVNDNYVKNLVNCLNKKGKNGPYIVISHGIALPHAKPEDGVYKTGFSMVILKEPVKFNHKKHDPVQVIISFATKNNQEHVKALEEITSFIMLRKNFKNLIQCKDSKEVILLLENFKEEGECSI</sequence>
<dbReference type="SUPFAM" id="SSF63520">
    <property type="entry name" value="PTS-regulatory domain, PRD"/>
    <property type="match status" value="2"/>
</dbReference>
<dbReference type="Gene3D" id="3.40.50.2300">
    <property type="match status" value="1"/>
</dbReference>
<dbReference type="PROSITE" id="PS51372">
    <property type="entry name" value="PRD_2"/>
    <property type="match status" value="2"/>
</dbReference>
<evidence type="ECO:0000259" key="8">
    <source>
        <dbReference type="PROSITE" id="PS51372"/>
    </source>
</evidence>
<dbReference type="EMBL" id="AP026818">
    <property type="protein sequence ID" value="BDR79863.1"/>
    <property type="molecule type" value="Genomic_DNA"/>
</dbReference>
<dbReference type="Gene3D" id="1.10.1790.10">
    <property type="entry name" value="PRD domain"/>
    <property type="match status" value="2"/>
</dbReference>
<evidence type="ECO:0000313" key="9">
    <source>
        <dbReference type="EMBL" id="BDR79863.1"/>
    </source>
</evidence>
<reference evidence="9 10" key="1">
    <citation type="submission" date="2022-09" db="EMBL/GenBank/DDBJ databases">
        <title>complete genome sequences of Clostridium tetani str. KHSU-234311-028 isolated from soil.</title>
        <authorList>
            <person name="Sekizuka T."/>
            <person name="Shitada C."/>
            <person name="Takahashi M."/>
            <person name="Kuroda M."/>
        </authorList>
    </citation>
    <scope>NUCLEOTIDE SEQUENCE [LARGE SCALE GENOMIC DNA]</scope>
    <source>
        <strain evidence="9 10">KHSU-234311-028</strain>
    </source>
</reference>
<dbReference type="InterPro" id="IPR003501">
    <property type="entry name" value="PTS_EIIB_2/3"/>
</dbReference>
<feature type="domain" description="PRD" evidence="8">
    <location>
        <begin position="190"/>
        <end position="295"/>
    </location>
</feature>
<keyword evidence="1" id="KW-0808">Transferase</keyword>
<dbReference type="InterPro" id="IPR013196">
    <property type="entry name" value="HTH_11"/>
</dbReference>
<name>A0ABC8E9M3_CLOTA</name>
<dbReference type="CDD" id="cd00211">
    <property type="entry name" value="PTS_IIA_fru"/>
    <property type="match status" value="1"/>
</dbReference>
<dbReference type="Pfam" id="PF05043">
    <property type="entry name" value="Mga"/>
    <property type="match status" value="1"/>
</dbReference>
<dbReference type="InterPro" id="IPR002178">
    <property type="entry name" value="PTS_EIIA_type-2_dom"/>
</dbReference>
<evidence type="ECO:0000256" key="2">
    <source>
        <dbReference type="ARBA" id="ARBA00022737"/>
    </source>
</evidence>
<keyword evidence="4" id="KW-0010">Activator</keyword>
<evidence type="ECO:0000259" key="7">
    <source>
        <dbReference type="PROSITE" id="PS51099"/>
    </source>
</evidence>
<dbReference type="SUPFAM" id="SSF46785">
    <property type="entry name" value="Winged helix' DNA-binding domain"/>
    <property type="match status" value="1"/>
</dbReference>
<evidence type="ECO:0000259" key="6">
    <source>
        <dbReference type="PROSITE" id="PS51094"/>
    </source>
</evidence>
<dbReference type="PANTHER" id="PTHR30185:SF18">
    <property type="entry name" value="TRANSCRIPTIONAL REGULATOR MTLR"/>
    <property type="match status" value="1"/>
</dbReference>
<gene>
    <name evidence="9" type="ORF">K234311028_01090</name>
</gene>
<dbReference type="Pfam" id="PF08279">
    <property type="entry name" value="HTH_11"/>
    <property type="match status" value="1"/>
</dbReference>
<dbReference type="RefSeq" id="WP_317724632.1">
    <property type="nucleotide sequence ID" value="NZ_AP026811.1"/>
</dbReference>
<proteinExistence type="predicted"/>
<dbReference type="InterPro" id="IPR013011">
    <property type="entry name" value="PTS_EIIB_2"/>
</dbReference>
<dbReference type="InterPro" id="IPR036390">
    <property type="entry name" value="WH_DNA-bd_sf"/>
</dbReference>
<dbReference type="InterPro" id="IPR007737">
    <property type="entry name" value="Mga_HTH"/>
</dbReference>
<evidence type="ECO:0000256" key="3">
    <source>
        <dbReference type="ARBA" id="ARBA00023015"/>
    </source>
</evidence>
<keyword evidence="2" id="KW-0677">Repeat</keyword>
<dbReference type="GO" id="GO:0016740">
    <property type="term" value="F:transferase activity"/>
    <property type="evidence" value="ECO:0007669"/>
    <property type="project" value="UniProtKB-KW"/>
</dbReference>
<dbReference type="SUPFAM" id="SSF52794">
    <property type="entry name" value="PTS system IIB component-like"/>
    <property type="match status" value="1"/>
</dbReference>
<dbReference type="InterPro" id="IPR036634">
    <property type="entry name" value="PRD_sf"/>
</dbReference>
<evidence type="ECO:0000256" key="5">
    <source>
        <dbReference type="ARBA" id="ARBA00023163"/>
    </source>
</evidence>
<keyword evidence="3" id="KW-0805">Transcription regulation</keyword>
<dbReference type="Pfam" id="PF00359">
    <property type="entry name" value="PTS_EIIA_2"/>
    <property type="match status" value="1"/>
</dbReference>
<dbReference type="InterPro" id="IPR011608">
    <property type="entry name" value="PRD"/>
</dbReference>
<keyword evidence="5" id="KW-0804">Transcription</keyword>
<dbReference type="SUPFAM" id="SSF55804">
    <property type="entry name" value="Phoshotransferase/anion transport protein"/>
    <property type="match status" value="1"/>
</dbReference>
<dbReference type="AlphaFoldDB" id="A0ABC8E9M3"/>
<dbReference type="InterPro" id="IPR050661">
    <property type="entry name" value="BglG_antiterminators"/>
</dbReference>
<dbReference type="CDD" id="cd05568">
    <property type="entry name" value="PTS_IIB_bgl_like"/>
    <property type="match status" value="1"/>
</dbReference>
<protein>
    <submittedName>
        <fullName evidence="9">Sugar transporter</fullName>
    </submittedName>
</protein>
<feature type="domain" description="PRD" evidence="8">
    <location>
        <begin position="303"/>
        <end position="410"/>
    </location>
</feature>
<dbReference type="PROSITE" id="PS51099">
    <property type="entry name" value="PTS_EIIB_TYPE_2"/>
    <property type="match status" value="1"/>
</dbReference>
<feature type="domain" description="PTS EIIA type-2" evidence="6">
    <location>
        <begin position="547"/>
        <end position="693"/>
    </location>
</feature>
<evidence type="ECO:0000256" key="1">
    <source>
        <dbReference type="ARBA" id="ARBA00022679"/>
    </source>
</evidence>
<keyword evidence="9" id="KW-0762">Sugar transport</keyword>
<dbReference type="Proteomes" id="UP001321763">
    <property type="component" value="Chromosome"/>
</dbReference>
<dbReference type="InterPro" id="IPR036095">
    <property type="entry name" value="PTS_EIIB-like_sf"/>
</dbReference>
<dbReference type="Pfam" id="PF02302">
    <property type="entry name" value="PTS_IIB"/>
    <property type="match status" value="1"/>
</dbReference>
<organism evidence="9 10">
    <name type="scientific">Clostridium tetani</name>
    <dbReference type="NCBI Taxonomy" id="1513"/>
    <lineage>
        <taxon>Bacteria</taxon>
        <taxon>Bacillati</taxon>
        <taxon>Bacillota</taxon>
        <taxon>Clostridia</taxon>
        <taxon>Eubacteriales</taxon>
        <taxon>Clostridiaceae</taxon>
        <taxon>Clostridium</taxon>
    </lineage>
</organism>
<feature type="domain" description="PTS EIIB type-2" evidence="7">
    <location>
        <begin position="415"/>
        <end position="504"/>
    </location>
</feature>
<accession>A0ABC8E9M3</accession>
<dbReference type="PROSITE" id="PS51094">
    <property type="entry name" value="PTS_EIIA_TYPE_2"/>
    <property type="match status" value="1"/>
</dbReference>
<dbReference type="Gene3D" id="3.40.930.10">
    <property type="entry name" value="Mannitol-specific EII, Chain A"/>
    <property type="match status" value="1"/>
</dbReference>
<keyword evidence="9" id="KW-0813">Transport</keyword>
<evidence type="ECO:0000256" key="4">
    <source>
        <dbReference type="ARBA" id="ARBA00023159"/>
    </source>
</evidence>
<dbReference type="PANTHER" id="PTHR30185">
    <property type="entry name" value="CRYPTIC BETA-GLUCOSIDE BGL OPERON ANTITERMINATOR"/>
    <property type="match status" value="1"/>
</dbReference>
<evidence type="ECO:0000313" key="10">
    <source>
        <dbReference type="Proteomes" id="UP001321763"/>
    </source>
</evidence>